<dbReference type="InterPro" id="IPR054722">
    <property type="entry name" value="PolX-like_BBD"/>
</dbReference>
<evidence type="ECO:0000256" key="8">
    <source>
        <dbReference type="ARBA" id="ARBA00049244"/>
    </source>
</evidence>
<evidence type="ECO:0000256" key="1">
    <source>
        <dbReference type="ARBA" id="ARBA00022578"/>
    </source>
</evidence>
<proteinExistence type="predicted"/>
<dbReference type="InterPro" id="IPR012337">
    <property type="entry name" value="RNaseH-like_sf"/>
</dbReference>
<evidence type="ECO:0000256" key="2">
    <source>
        <dbReference type="ARBA" id="ARBA00022670"/>
    </source>
</evidence>
<dbReference type="PANTHER" id="PTHR42648">
    <property type="entry name" value="TRANSPOSASE, PUTATIVE-RELATED"/>
    <property type="match status" value="1"/>
</dbReference>
<keyword evidence="3" id="KW-0479">Metal-binding</keyword>
<organism evidence="11 12">
    <name type="scientific">Aspergillus oryzae var. brunneus</name>
    <dbReference type="NCBI Taxonomy" id="332754"/>
    <lineage>
        <taxon>Eukaryota</taxon>
        <taxon>Fungi</taxon>
        <taxon>Dikarya</taxon>
        <taxon>Ascomycota</taxon>
        <taxon>Pezizomycotina</taxon>
        <taxon>Eurotiomycetes</taxon>
        <taxon>Eurotiomycetidae</taxon>
        <taxon>Eurotiales</taxon>
        <taxon>Aspergillaceae</taxon>
        <taxon>Aspergillus</taxon>
        <taxon>Aspergillus subgen. Circumdati</taxon>
    </lineage>
</organism>
<evidence type="ECO:0000259" key="10">
    <source>
        <dbReference type="PROSITE" id="PS50994"/>
    </source>
</evidence>
<name>A0ABQ6LEX2_ASPOZ</name>
<keyword evidence="6" id="KW-0694">RNA-binding</keyword>
<dbReference type="Gene3D" id="3.30.420.10">
    <property type="entry name" value="Ribonuclease H-like superfamily/Ribonuclease H"/>
    <property type="match status" value="1"/>
</dbReference>
<dbReference type="InterPro" id="IPR001584">
    <property type="entry name" value="Integrase_cat-core"/>
</dbReference>
<dbReference type="Pfam" id="PF22936">
    <property type="entry name" value="Pol_BBD"/>
    <property type="match status" value="1"/>
</dbReference>
<feature type="region of interest" description="Disordered" evidence="9">
    <location>
        <begin position="168"/>
        <end position="189"/>
    </location>
</feature>
<evidence type="ECO:0000256" key="4">
    <source>
        <dbReference type="ARBA" id="ARBA00022750"/>
    </source>
</evidence>
<dbReference type="InterPro" id="IPR013103">
    <property type="entry name" value="RVT_2"/>
</dbReference>
<dbReference type="InterPro" id="IPR036397">
    <property type="entry name" value="RNaseH_sf"/>
</dbReference>
<evidence type="ECO:0000256" key="6">
    <source>
        <dbReference type="ARBA" id="ARBA00022884"/>
    </source>
</evidence>
<keyword evidence="5" id="KW-0378">Hydrolase</keyword>
<dbReference type="Proteomes" id="UP001165189">
    <property type="component" value="Unassembled WGS sequence"/>
</dbReference>
<dbReference type="InterPro" id="IPR057670">
    <property type="entry name" value="SH3_retrovirus"/>
</dbReference>
<dbReference type="InterPro" id="IPR043502">
    <property type="entry name" value="DNA/RNA_pol_sf"/>
</dbReference>
<gene>
    <name evidence="11" type="ORF">Aory05_001363600</name>
</gene>
<dbReference type="PROSITE" id="PS50994">
    <property type="entry name" value="INTEGRASE"/>
    <property type="match status" value="1"/>
</dbReference>
<dbReference type="SUPFAM" id="SSF53098">
    <property type="entry name" value="Ribonuclease H-like"/>
    <property type="match status" value="1"/>
</dbReference>
<comment type="caution">
    <text evidence="11">The sequence shown here is derived from an EMBL/GenBank/DDBJ whole genome shotgun (WGS) entry which is preliminary data.</text>
</comment>
<evidence type="ECO:0000256" key="3">
    <source>
        <dbReference type="ARBA" id="ARBA00022723"/>
    </source>
</evidence>
<protein>
    <submittedName>
        <fullName evidence="11">Unnamed protein product</fullName>
    </submittedName>
</protein>
<keyword evidence="1" id="KW-0815">Transposition</keyword>
<feature type="domain" description="Integrase catalytic" evidence="10">
    <location>
        <begin position="405"/>
        <end position="581"/>
    </location>
</feature>
<dbReference type="CDD" id="cd09272">
    <property type="entry name" value="RNase_HI_RT_Ty1"/>
    <property type="match status" value="1"/>
</dbReference>
<dbReference type="Pfam" id="PF07727">
    <property type="entry name" value="RVT_2"/>
    <property type="match status" value="1"/>
</dbReference>
<dbReference type="EMBL" id="BSYB01000274">
    <property type="protein sequence ID" value="GMG55581.1"/>
    <property type="molecule type" value="Genomic_DNA"/>
</dbReference>
<comment type="catalytic activity">
    <reaction evidence="8">
        <text>DNA(n) + a 2'-deoxyribonucleoside 5'-triphosphate = DNA(n+1) + diphosphate</text>
        <dbReference type="Rhea" id="RHEA:22508"/>
        <dbReference type="Rhea" id="RHEA-COMP:17339"/>
        <dbReference type="Rhea" id="RHEA-COMP:17340"/>
        <dbReference type="ChEBI" id="CHEBI:33019"/>
        <dbReference type="ChEBI" id="CHEBI:61560"/>
        <dbReference type="ChEBI" id="CHEBI:173112"/>
        <dbReference type="EC" id="2.7.7.7"/>
    </reaction>
</comment>
<keyword evidence="12" id="KW-1185">Reference proteome</keyword>
<accession>A0ABQ6LEX2</accession>
<keyword evidence="4" id="KW-0064">Aspartyl protease</keyword>
<comment type="catalytic activity">
    <reaction evidence="7">
        <text>DNA(n) + a 2'-deoxyribonucleoside 5'-triphosphate = DNA(n+1) + diphosphate</text>
        <dbReference type="Rhea" id="RHEA:22508"/>
        <dbReference type="Rhea" id="RHEA-COMP:17339"/>
        <dbReference type="Rhea" id="RHEA-COMP:17340"/>
        <dbReference type="ChEBI" id="CHEBI:33019"/>
        <dbReference type="ChEBI" id="CHEBI:61560"/>
        <dbReference type="ChEBI" id="CHEBI:173112"/>
        <dbReference type="EC" id="2.7.7.49"/>
    </reaction>
</comment>
<dbReference type="SUPFAM" id="SSF56672">
    <property type="entry name" value="DNA/RNA polymerases"/>
    <property type="match status" value="1"/>
</dbReference>
<feature type="region of interest" description="Disordered" evidence="9">
    <location>
        <begin position="677"/>
        <end position="741"/>
    </location>
</feature>
<dbReference type="PANTHER" id="PTHR42648:SF28">
    <property type="entry name" value="TRANSPOSON-ENCODED PROTEIN WITH RIBONUCLEASE H-LIKE AND RETROVIRUS ZINC FINGER-LIKE DOMAINS"/>
    <property type="match status" value="1"/>
</dbReference>
<feature type="compositionally biased region" description="Basic and acidic residues" evidence="9">
    <location>
        <begin position="688"/>
        <end position="697"/>
    </location>
</feature>
<dbReference type="Pfam" id="PF25597">
    <property type="entry name" value="SH3_retrovirus"/>
    <property type="match status" value="1"/>
</dbReference>
<evidence type="ECO:0000313" key="12">
    <source>
        <dbReference type="Proteomes" id="UP001165189"/>
    </source>
</evidence>
<evidence type="ECO:0000256" key="9">
    <source>
        <dbReference type="SAM" id="MobiDB-lite"/>
    </source>
</evidence>
<evidence type="ECO:0000256" key="5">
    <source>
        <dbReference type="ARBA" id="ARBA00022801"/>
    </source>
</evidence>
<evidence type="ECO:0000313" key="11">
    <source>
        <dbReference type="EMBL" id="GMG55581.1"/>
    </source>
</evidence>
<dbReference type="InterPro" id="IPR039537">
    <property type="entry name" value="Retrotran_Ty1/copia-like"/>
</dbReference>
<evidence type="ECO:0000256" key="7">
    <source>
        <dbReference type="ARBA" id="ARBA00048173"/>
    </source>
</evidence>
<keyword evidence="2" id="KW-0645">Protease</keyword>
<reference evidence="11" key="1">
    <citation type="submission" date="2023-04" db="EMBL/GenBank/DDBJ databases">
        <title>Aspergillus oryzae var. brunneus NBRC 4377.</title>
        <authorList>
            <person name="Ichikawa N."/>
            <person name="Sato H."/>
            <person name="Tonouchi N."/>
        </authorList>
    </citation>
    <scope>NUCLEOTIDE SEQUENCE</scope>
    <source>
        <strain evidence="11">NBRC 4377</strain>
    </source>
</reference>
<sequence>MLLHMDADYHHVVDDCEEAWVAWSRLKTLYGGSQKAGRIYLKRQLFSMEMSEGGNVLHHCNEVLNISAKLSSIGAKMEDEDVAICLLRSLPKSYENVVLNLEMSSAELRSQDVVKVLTNEHIKRQGEKTATVKTENAAKAFNTDRESRQCTYCGKLGHVIDKCWTKQKDENRGPRRGGNGRGRGANNIQWRNDSDDYDYNYDRVAFAVSLECGISTDKNVSGMWAVDSGATHHICNDKAKFVNLIERNEGELSVADGNKTAIKGVGTIVERVVLPNGDERGIEIKNALYVPNMSKNLLSVPQINKSGKFQVVFDGTEMHVSRKDSNQVVATADLVDGLYWLRTPQRSANAATSGRTVDLHARMGHAPVEVLRKMVGTMMIKDAKAPTKPSGPNVCRGCQQGKMVQKPFPSNRDKRHYDTFELLHFDICGPMETNSLGGSKYLLLIVDEASGCMKGFCLRAKSESEDCIKTYITKVQTQFGKKVTFVRHDGAREFATNSLKTFYDDEGIEQQTTVPYAHQTNGTAERAIRTIVTIGRSMLHHAKLDKCFWAEAAMTAIYVKNRLPSPKIPNKTPFEIVYKSKPSVKHMRVFGCRTYILTPKEKRLKWDPKARAGIFLGYEEVSKAYRVYDIEAGQVVISRDVNFDESTFGLSPRISDEDVDDLDFDLLDIEHDGLLQTEYKQAGKRKSRPSDGDEVTRRPRTVRHRPGLEEASAPDDSSSHRADADEEEKSGDQDKESTPSGFWRASANAVEAAVDLSEPSTFQEAVNGPDQLHWRKAIRAELKSMRLRGVFRAAKLPNGQHAIGTKWVFRIKRKADGSIEKYKARLVAKGFKQKYGIDYTETFSPVVKYVTLRMVIAITKYFGWPLDQLDVVTAFLYGVMKEVVYCVVPEGVEVDDDFDCLELVKAIYGLKQASRVWNETFDEFVCSIGFQVSAFDPCLYTKVEDGHCVLVLVYVDDVLVTGSSPELIARTKKDLKTRFEMTDSGKCTFVLGIELVDGPDSSVTMCQRRYIDDILKRFGMDECKAVVSPVDMSSRLVPSDAATKVNAPFREAVGALMHLMTATRPDIAYAVGYVSRFMENPQEEHWVAVKRIFRYLQGTKTHGICYKPGNKIDFRGYSDADWAGDLADRKSTSGYTFMLMGAPISWGSKKQSSVSLSTSEAEYIALSLAIQEGKWVHRLLCEILVAANETGPELKIREDNQSCIKMTKNPVNHGRAKHIDIKYHHIRDEVKRGEVKLEYCETSIMLADIMTKALPGPRHTDLTASLGIHACSH</sequence>
<dbReference type="Pfam" id="PF14223">
    <property type="entry name" value="Retrotran_gag_2"/>
    <property type="match status" value="1"/>
</dbReference>